<proteinExistence type="predicted"/>
<evidence type="ECO:0000256" key="2">
    <source>
        <dbReference type="ARBA" id="ARBA00022692"/>
    </source>
</evidence>
<keyword evidence="8" id="KW-1185">Reference proteome</keyword>
<dbReference type="GO" id="GO:0055088">
    <property type="term" value="P:lipid homeostasis"/>
    <property type="evidence" value="ECO:0000318"/>
    <property type="project" value="GO_Central"/>
</dbReference>
<dbReference type="GeneID" id="118406114"/>
<keyword evidence="3 6" id="KW-1133">Transmembrane helix</keyword>
<dbReference type="PANTHER" id="PTHR13439:SF0">
    <property type="entry name" value="TOPOISOMERASE I DAMAGE AFFECTED PROTEIN 4"/>
    <property type="match status" value="1"/>
</dbReference>
<dbReference type="InterPro" id="IPR050846">
    <property type="entry name" value="TLCD"/>
</dbReference>
<organism evidence="8 9">
    <name type="scientific">Branchiostoma floridae</name>
    <name type="common">Florida lancelet</name>
    <name type="synonym">Amphioxus</name>
    <dbReference type="NCBI Taxonomy" id="7739"/>
    <lineage>
        <taxon>Eukaryota</taxon>
        <taxon>Metazoa</taxon>
        <taxon>Chordata</taxon>
        <taxon>Cephalochordata</taxon>
        <taxon>Leptocardii</taxon>
        <taxon>Amphioxiformes</taxon>
        <taxon>Branchiostomatidae</taxon>
        <taxon>Branchiostoma</taxon>
    </lineage>
</organism>
<reference evidence="9" key="2">
    <citation type="submission" date="2025-08" db="UniProtKB">
        <authorList>
            <consortium name="RefSeq"/>
        </authorList>
    </citation>
    <scope>IDENTIFICATION</scope>
    <source>
        <strain evidence="9">S238N-H82</strain>
        <tissue evidence="9">Testes</tissue>
    </source>
</reference>
<feature type="transmembrane region" description="Helical" evidence="6">
    <location>
        <begin position="68"/>
        <end position="89"/>
    </location>
</feature>
<evidence type="ECO:0000256" key="3">
    <source>
        <dbReference type="ARBA" id="ARBA00022989"/>
    </source>
</evidence>
<name>A0A9J7HP74_BRAFL</name>
<comment type="subcellular location">
    <subcellularLocation>
        <location evidence="1">Membrane</location>
        <topology evidence="1">Multi-pass membrane protein</topology>
    </subcellularLocation>
</comment>
<evidence type="ECO:0000259" key="7">
    <source>
        <dbReference type="PROSITE" id="PS50922"/>
    </source>
</evidence>
<gene>
    <name evidence="9" type="primary">LOC118406114</name>
</gene>
<dbReference type="PROSITE" id="PS50922">
    <property type="entry name" value="TLC"/>
    <property type="match status" value="1"/>
</dbReference>
<evidence type="ECO:0000313" key="8">
    <source>
        <dbReference type="Proteomes" id="UP000001554"/>
    </source>
</evidence>
<dbReference type="RefSeq" id="XP_035661875.1">
    <property type="nucleotide sequence ID" value="XM_035805982.1"/>
</dbReference>
<reference evidence="8" key="1">
    <citation type="journal article" date="2020" name="Nat. Ecol. Evol.">
        <title>Deeply conserved synteny resolves early events in vertebrate evolution.</title>
        <authorList>
            <person name="Simakov O."/>
            <person name="Marletaz F."/>
            <person name="Yue J.X."/>
            <person name="O'Connell B."/>
            <person name="Jenkins J."/>
            <person name="Brandt A."/>
            <person name="Calef R."/>
            <person name="Tung C.H."/>
            <person name="Huang T.K."/>
            <person name="Schmutz J."/>
            <person name="Satoh N."/>
            <person name="Yu J.K."/>
            <person name="Putnam N.H."/>
            <person name="Green R.E."/>
            <person name="Rokhsar D.S."/>
        </authorList>
    </citation>
    <scope>NUCLEOTIDE SEQUENCE [LARGE SCALE GENOMIC DNA]</scope>
    <source>
        <strain evidence="8">S238N-H82</strain>
    </source>
</reference>
<dbReference type="SMART" id="SM00724">
    <property type="entry name" value="TLC"/>
    <property type="match status" value="1"/>
</dbReference>
<protein>
    <submittedName>
        <fullName evidence="9">TLC domain-containing protein 4-B-like isoform X1</fullName>
    </submittedName>
</protein>
<dbReference type="OrthoDB" id="10266980at2759"/>
<sequence>MVTWGVFFAAAVNKTSRKLVMADVSHYLLLTLCSFLAYHVIYRHLTPLLLKALAFRPYSSLDKEKQNYVNFLTVSLIYTSVVGPCALLVHHFDRDLALVAQTGVLRYDSPAVRSLSAILLGYTAGETIVTLTDVGRTDLSLPQFLLHHVVSCWCTLVTCVYPCLPVYSNLVMATECSTIWLNIRVLLKEFGVPKSTSMNKCNNLVFFLTFSYVRVWLLVSKMYIPVTSLLMTKEFYFLELPVVITFAFCSQFFVAINLNWFSRLCRRFSSNDLGYGNDG</sequence>
<keyword evidence="4 5" id="KW-0472">Membrane</keyword>
<evidence type="ECO:0000313" key="9">
    <source>
        <dbReference type="RefSeq" id="XP_035661875.1"/>
    </source>
</evidence>
<dbReference type="KEGG" id="bfo:118406114"/>
<evidence type="ECO:0000256" key="5">
    <source>
        <dbReference type="PROSITE-ProRule" id="PRU00205"/>
    </source>
</evidence>
<dbReference type="GO" id="GO:0016020">
    <property type="term" value="C:membrane"/>
    <property type="evidence" value="ECO:0007669"/>
    <property type="project" value="UniProtKB-SubCell"/>
</dbReference>
<accession>A0A9J7HP74</accession>
<feature type="domain" description="TLC" evidence="7">
    <location>
        <begin position="64"/>
        <end position="273"/>
    </location>
</feature>
<feature type="transmembrane region" description="Helical" evidence="6">
    <location>
        <begin position="204"/>
        <end position="224"/>
    </location>
</feature>
<evidence type="ECO:0000256" key="1">
    <source>
        <dbReference type="ARBA" id="ARBA00004141"/>
    </source>
</evidence>
<dbReference type="InterPro" id="IPR006634">
    <property type="entry name" value="TLC-dom"/>
</dbReference>
<keyword evidence="2 5" id="KW-0812">Transmembrane</keyword>
<dbReference type="PANTHER" id="PTHR13439">
    <property type="entry name" value="CT120 PROTEIN"/>
    <property type="match status" value="1"/>
</dbReference>
<dbReference type="AlphaFoldDB" id="A0A9J7HP74"/>
<dbReference type="GO" id="GO:0005783">
    <property type="term" value="C:endoplasmic reticulum"/>
    <property type="evidence" value="ECO:0000318"/>
    <property type="project" value="GO_Central"/>
</dbReference>
<feature type="transmembrane region" description="Helical" evidence="6">
    <location>
        <begin position="24"/>
        <end position="41"/>
    </location>
</feature>
<evidence type="ECO:0000256" key="4">
    <source>
        <dbReference type="ARBA" id="ARBA00023136"/>
    </source>
</evidence>
<evidence type="ECO:0000256" key="6">
    <source>
        <dbReference type="SAM" id="Phobius"/>
    </source>
</evidence>
<dbReference type="Proteomes" id="UP000001554">
    <property type="component" value="Chromosome 18"/>
</dbReference>
<feature type="transmembrane region" description="Helical" evidence="6">
    <location>
        <begin position="236"/>
        <end position="261"/>
    </location>
</feature>
<dbReference type="Pfam" id="PF03798">
    <property type="entry name" value="TRAM_LAG1_CLN8"/>
    <property type="match status" value="1"/>
</dbReference>